<dbReference type="GO" id="GO:0016614">
    <property type="term" value="F:oxidoreductase activity, acting on CH-OH group of donors"/>
    <property type="evidence" value="ECO:0007669"/>
    <property type="project" value="InterPro"/>
</dbReference>
<evidence type="ECO:0000256" key="2">
    <source>
        <dbReference type="ARBA" id="ARBA00023157"/>
    </source>
</evidence>
<dbReference type="SMART" id="SM00223">
    <property type="entry name" value="APPLE"/>
    <property type="match status" value="3"/>
</dbReference>
<evidence type="ECO:0000313" key="6">
    <source>
        <dbReference type="EMBL" id="KAF0743229.1"/>
    </source>
</evidence>
<evidence type="ECO:0000256" key="3">
    <source>
        <dbReference type="SAM" id="MobiDB-lite"/>
    </source>
</evidence>
<feature type="compositionally biased region" description="Low complexity" evidence="3">
    <location>
        <begin position="680"/>
        <end position="692"/>
    </location>
</feature>
<feature type="signal peptide" evidence="4">
    <location>
        <begin position="1"/>
        <end position="21"/>
    </location>
</feature>
<evidence type="ECO:0000259" key="5">
    <source>
        <dbReference type="PROSITE" id="PS50948"/>
    </source>
</evidence>
<evidence type="ECO:0000256" key="4">
    <source>
        <dbReference type="SAM" id="SignalP"/>
    </source>
</evidence>
<dbReference type="InterPro" id="IPR003609">
    <property type="entry name" value="Pan_app"/>
</dbReference>
<dbReference type="EMBL" id="VJMJ01000020">
    <property type="protein sequence ID" value="KAF0743229.1"/>
    <property type="molecule type" value="Genomic_DNA"/>
</dbReference>
<dbReference type="GO" id="GO:0005576">
    <property type="term" value="C:extracellular region"/>
    <property type="evidence" value="ECO:0007669"/>
    <property type="project" value="InterPro"/>
</dbReference>
<proteinExistence type="predicted"/>
<dbReference type="Pfam" id="PF14295">
    <property type="entry name" value="PAN_4"/>
    <property type="match status" value="4"/>
</dbReference>
<protein>
    <recommendedName>
        <fullName evidence="5">Apple domain-containing protein</fullName>
    </recommendedName>
</protein>
<sequence>MGNHIRLVGALALLGSTTIRAADTYDVIIIGSGPGGLVAAEYLSRNSSISVLVLEAGGPSLAATGGTDIPSYIRPESWTVFDIPGEYTSTAFGGNSQYRIDWVASPSPLYLGKVVGGSSSLNGMLYFRTPDSYVSSSGWPYDADTVNDNFAEIETMFSQTNIPSPDGQRYLQEAYNIIHDALLGRGFREVDINQARNSKSQSFGHPPFAIANGLRDSPAKTFYGNAKARSNFKLLTSSPASYIVQSRGVATGVVYSSNGQSVLVNLSQRGSVVVAAGAVSTPKVLMQSGVGPQSQLQLLVNQGNFPGVSKDASQRVVNENIGNGLFDTLEIMATFDNPKMSAFDHGSRPSWAINQYTTKGHSGPWASPDPILIGYETVNGNDFQVTGFCHGFNGGSTTNFGIAVYLNNPTSRTKCIFQSDGSYHFDLDSALYSNGGDTAALNAYFNQFQSYLQSGGSSFVQRTNIVGTNHYGGSCIPSNNANDASRCTDGSFKVVGTSNIFVADASLMRQGTVNPYGFTMQIGLQAGKNIQQFIANNPVVQSQCSAIQSDTDYSGNDIGSTSRPSADLCCADCAANPNCRLFVWYQNVDKLVCFKHRRRLHRHQPPTPVSGCNAIEEDTDYVGNDIGQTQRSSADLCCADCTANANCQVFVWYQNVCYLKSSTAGGKVTLSGRRAGSRKSTSTTPTPVTTAPTSTCSAVESYTDFVGQDVRNVAATSPGNCCIACLAEPKCNAYSWTVSGICYMKQLRAGTNANAIVTSARVNKCNPIEVGVDYIGNDLTSVASAVIDDCCAYCRMTSGCRAFSYANGICYLKSAKGSTTANSGVSSATTSM</sequence>
<name>A0A6G0XSB4_9STRA</name>
<dbReference type="PROSITE" id="PS00624">
    <property type="entry name" value="GMC_OXRED_2"/>
    <property type="match status" value="1"/>
</dbReference>
<keyword evidence="7" id="KW-1185">Reference proteome</keyword>
<dbReference type="Gene3D" id="3.30.410.10">
    <property type="entry name" value="Cholesterol Oxidase, domain 2"/>
    <property type="match status" value="1"/>
</dbReference>
<gene>
    <name evidence="6" type="ORF">Ae201684_002018</name>
</gene>
<keyword evidence="1" id="KW-0677">Repeat</keyword>
<dbReference type="CDD" id="cd01100">
    <property type="entry name" value="APPLE_Factor_XI_like"/>
    <property type="match status" value="3"/>
</dbReference>
<accession>A0A6G0XSB4</accession>
<feature type="chain" id="PRO_5026089012" description="Apple domain-containing protein" evidence="4">
    <location>
        <begin position="22"/>
        <end position="832"/>
    </location>
</feature>
<dbReference type="InterPro" id="IPR053208">
    <property type="entry name" value="GMC_Oxidoreductase_CD"/>
</dbReference>
<dbReference type="InterPro" id="IPR036188">
    <property type="entry name" value="FAD/NAD-bd_sf"/>
</dbReference>
<dbReference type="Proteomes" id="UP000481153">
    <property type="component" value="Unassembled WGS sequence"/>
</dbReference>
<dbReference type="GO" id="GO:0050660">
    <property type="term" value="F:flavin adenine dinucleotide binding"/>
    <property type="evidence" value="ECO:0007669"/>
    <property type="project" value="InterPro"/>
</dbReference>
<dbReference type="PANTHER" id="PTHR47190">
    <property type="entry name" value="DEHYDROGENASE, PUTATIVE-RELATED"/>
    <property type="match status" value="1"/>
</dbReference>
<dbReference type="Gene3D" id="3.50.4.10">
    <property type="entry name" value="Hepatocyte Growth Factor"/>
    <property type="match status" value="4"/>
</dbReference>
<dbReference type="PANTHER" id="PTHR47190:SF2">
    <property type="entry name" value="CELLOBIOSE DEHYDROGENASE (AFU_ORTHOLOGUE AFUA_2G17620)"/>
    <property type="match status" value="1"/>
</dbReference>
<dbReference type="GO" id="GO:0006508">
    <property type="term" value="P:proteolysis"/>
    <property type="evidence" value="ECO:0007669"/>
    <property type="project" value="InterPro"/>
</dbReference>
<dbReference type="InterPro" id="IPR000172">
    <property type="entry name" value="GMC_OxRdtase_N"/>
</dbReference>
<dbReference type="InterPro" id="IPR000177">
    <property type="entry name" value="Apple"/>
</dbReference>
<dbReference type="VEuPathDB" id="FungiDB:AeMF1_006280"/>
<evidence type="ECO:0000256" key="1">
    <source>
        <dbReference type="ARBA" id="ARBA00022737"/>
    </source>
</evidence>
<comment type="caution">
    <text evidence="6">The sequence shown here is derived from an EMBL/GenBank/DDBJ whole genome shotgun (WGS) entry which is preliminary data.</text>
</comment>
<reference evidence="6 7" key="1">
    <citation type="submission" date="2019-07" db="EMBL/GenBank/DDBJ databases">
        <title>Genomics analysis of Aphanomyces spp. identifies a new class of oomycete effector associated with host adaptation.</title>
        <authorList>
            <person name="Gaulin E."/>
        </authorList>
    </citation>
    <scope>NUCLEOTIDE SEQUENCE [LARGE SCALE GENOMIC DNA]</scope>
    <source>
        <strain evidence="6 7">ATCC 201684</strain>
    </source>
</reference>
<dbReference type="PROSITE" id="PS50948">
    <property type="entry name" value="PAN"/>
    <property type="match status" value="1"/>
</dbReference>
<dbReference type="SUPFAM" id="SSF51905">
    <property type="entry name" value="FAD/NAD(P)-binding domain"/>
    <property type="match status" value="1"/>
</dbReference>
<feature type="domain" description="Apple" evidence="5">
    <location>
        <begin position="765"/>
        <end position="832"/>
    </location>
</feature>
<dbReference type="AlphaFoldDB" id="A0A6G0XSB4"/>
<dbReference type="Gene3D" id="3.50.50.60">
    <property type="entry name" value="FAD/NAD(P)-binding domain"/>
    <property type="match status" value="1"/>
</dbReference>
<dbReference type="Pfam" id="PF13450">
    <property type="entry name" value="NAD_binding_8"/>
    <property type="match status" value="1"/>
</dbReference>
<feature type="region of interest" description="Disordered" evidence="3">
    <location>
        <begin position="669"/>
        <end position="692"/>
    </location>
</feature>
<evidence type="ECO:0000313" key="7">
    <source>
        <dbReference type="Proteomes" id="UP000481153"/>
    </source>
</evidence>
<dbReference type="Pfam" id="PF00732">
    <property type="entry name" value="GMC_oxred_N"/>
    <property type="match status" value="1"/>
</dbReference>
<keyword evidence="4" id="KW-0732">Signal</keyword>
<organism evidence="6 7">
    <name type="scientific">Aphanomyces euteiches</name>
    <dbReference type="NCBI Taxonomy" id="100861"/>
    <lineage>
        <taxon>Eukaryota</taxon>
        <taxon>Sar</taxon>
        <taxon>Stramenopiles</taxon>
        <taxon>Oomycota</taxon>
        <taxon>Saprolegniomycetes</taxon>
        <taxon>Saprolegniales</taxon>
        <taxon>Verrucalvaceae</taxon>
        <taxon>Aphanomyces</taxon>
    </lineage>
</organism>
<keyword evidence="2" id="KW-1015">Disulfide bond</keyword>